<dbReference type="RefSeq" id="WP_188335792.1">
    <property type="nucleotide sequence ID" value="NZ_CP061281.1"/>
</dbReference>
<keyword evidence="3" id="KW-1185">Reference proteome</keyword>
<protein>
    <recommendedName>
        <fullName evidence="1">Novel STAND NTPase 5 domain-containing protein</fullName>
    </recommendedName>
</protein>
<dbReference type="Pfam" id="PF25199">
    <property type="entry name" value="nSTAND_NTPase5"/>
    <property type="match status" value="1"/>
</dbReference>
<evidence type="ECO:0000313" key="2">
    <source>
        <dbReference type="EMBL" id="QNS03037.1"/>
    </source>
</evidence>
<name>A0A7H1B2T2_9ACTN</name>
<feature type="domain" description="Novel STAND NTPase 5" evidence="1">
    <location>
        <begin position="309"/>
        <end position="436"/>
    </location>
</feature>
<evidence type="ECO:0000259" key="1">
    <source>
        <dbReference type="Pfam" id="PF25199"/>
    </source>
</evidence>
<organism evidence="2 3">
    <name type="scientific">Streptomyces xanthii</name>
    <dbReference type="NCBI Taxonomy" id="2768069"/>
    <lineage>
        <taxon>Bacteria</taxon>
        <taxon>Bacillati</taxon>
        <taxon>Actinomycetota</taxon>
        <taxon>Actinomycetes</taxon>
        <taxon>Kitasatosporales</taxon>
        <taxon>Streptomycetaceae</taxon>
        <taxon>Streptomyces</taxon>
    </lineage>
</organism>
<reference evidence="2 3" key="1">
    <citation type="submission" date="2020-09" db="EMBL/GenBank/DDBJ databases">
        <title>A novel species.</title>
        <authorList>
            <person name="Gao J."/>
        </authorList>
    </citation>
    <scope>NUCLEOTIDE SEQUENCE [LARGE SCALE GENOMIC DNA]</scope>
    <source>
        <strain evidence="2 3">CRXT-Y-14</strain>
    </source>
</reference>
<proteinExistence type="predicted"/>
<dbReference type="AlphaFoldDB" id="A0A7H1B2T2"/>
<dbReference type="KEGG" id="sxn:IAG42_04960"/>
<dbReference type="InterPro" id="IPR057574">
    <property type="entry name" value="nSTAND_NTPase5_dom"/>
</dbReference>
<dbReference type="EMBL" id="CP061281">
    <property type="protein sequence ID" value="QNS03037.1"/>
    <property type="molecule type" value="Genomic_DNA"/>
</dbReference>
<accession>A0A7H1B2T2</accession>
<evidence type="ECO:0000313" key="3">
    <source>
        <dbReference type="Proteomes" id="UP000516428"/>
    </source>
</evidence>
<dbReference type="Proteomes" id="UP000516428">
    <property type="component" value="Chromosome"/>
</dbReference>
<gene>
    <name evidence="2" type="ORF">IAG42_04960</name>
</gene>
<sequence length="1115" mass="124266">MESSIQTLLSRLVTGPAFMLLGQALEEFQAASGPARSVVPSAVESLSDNAAAEYERFDREVRAVEPPEWLSEAAQYPWNGVFTSRIDSSLPDVFVSEWRRVVPTAQAFLGRHPRSATEMQVRYLFGGVGLPEEERPPTDVIQEVESKARAAEMLQVLAETLATPRGVIVIEGYRPGDWLTTQELFTFVNRLQPGQAHLFSVTEALREDTFVRAAIDRGMLVAHSETFSAVLNELETSGRFQRMSAGRAMAGQRLIPIGDGFAEVDVNTWNRVIGAARPVDNELLEPFPSASSALKYQRFRTFLGASEGSPPWKAVASGYNLRRDFEEVLLRRVQSSLDELSMPEPIVIAGQTATGKTIALCSLALQVARSGQAAVLHRSRRGDRPTLADIDAFASWADENHAIPTLLVWDGMVDIDEYYTLQRQLRSRGRRVLIVGSSYLPPQHVKKVIRVDSGLSEAEVARVKDWLPAFAVPVPDDIGGKLDSSFLALLYRVLPETERGLRRGLTMEMREAEIGLEKLSKATEETGSSRLGAIAQALADAGFDIDALAPSERPHAELIDLSFEERSSTERLTSMVLVAGRRGLLVPLELVLRILGREGSSRIVELVRNFDIFRWTEDERGSQYLGARTQLEAELLAREDLNVRTEVEVTGQMIENLRPMPTRGGGEEVQFMVDLMEGMGPQSRDSTRYAEHYLDLANAFVHLREGRGLAHHRLVLLEANLTREHVLWAQKHNVSSSAERIELLRHVQRLLEVTIEEADASPRSRLNLLVELASTDGAQVFELSQRGEPSNASAISALMSEVTRAALSARAYDPENVYPVDVVAWTTRRAVETGVLSEETRIDLLANAQASLDSIDPGTLSPAQRATYDQRRVEMARMLNDKALEAKHLAALTENNDPAAYYFLARSAARRGPEGVKVAVESLLRASIEVRADWRCSRLLLDLFWELKTGKPFLRGERQVLAFTEADWNECLRITDAIPVAGDFDRYRLDFLRGLSLFHLGSYRASEEVFRRLDRESQDLSSRIVSTYLASGSDGKALLFTGRVVWATPDGRRGIAWVDQLRIEVPFIPQRFSVTDFRRKGDILPSFHIAFNMRGALADPIRAAHRGERRTPDAQ</sequence>